<sequence>MRLLHAQCKQASFAEDSDLLSVGGYIVNNSTLWWSLAPLHDKLRSKGETRVFFKWVQFFVHGVKQSKWTSENQDDWIHTRRTQQAADELHETVATSSAIVAFLGYMLRDSRKQSLISYTKGWLPKLCNRAVLCCEHNADIEMENMIPLTVSASGMVTRLRRSLAMTHATVLNVFKAEWQSMVDAGELAHCFDDQDSVPLIDLVLFAFQVQRHRRAAGKHIWPPGNPSGTCLSQLQHGIVRFLSDQLDKYVTERYMAEHDHGAVLPSSKRRKSGQSTKVSMPPDTIFEVVQAARDSGLSGREALKFLRSSERLSAVAGCHPNVIDSWMRRLQWIYDARVIYSLAGCSHLNLVCDASRHSGKEVLVTMAWSWENKTAAACNVQVILPLEKLAPSEMDLTDLIESLAQARVRNNNALDNKIQRIASYRHLQAISHQVNLLTNGRFASLDSFKVPTGLHLAPCGKHETRFVQQDGDRSRAYYHNSETGEDAFLLPESRDWWRSIPLLVLQMDQGPTCCAAAAYAIGQIGGLIQVRWDIYHRSIRDVKLSLLHAAGGTFLQSQMHSQYLFALSYRPFNSGGFAEDKRRLLELMMGREEPDTFQMFQDVWETIRDDLNMPKTCSSAEVWQRLPSLPIFSKKGTLPKLSRWFSWNQSYEEQCSSWNVLKLALSYHFSRDSKCVDPDVAQQKRELDELARMQESPDERVNMRKQFSQLKESLGGGLKLAYHLMSNRLLQMIHIIALCTRPTWSWYAASVRDMKNPQDHLQNLAHLACAWQREKHLRETAGVPTSKCPELVALLDREEFAEFRDDTPTKVFDLCGHLLQRRVWSMSRASAPPDCYAELLCEGPPGNAQAALELMTRHHQTFLQLEKLAAAQTKPVPLFEALRVVITPAVRLMYLSFEEYQYRLAGISGRHLLMGLLNTFPDSKLIEDVHGVLRNDAASQKTRRQTVHHMQELVTNCKQLSNRDIAHFPEVDRDVFVAEFPRTRDKKRKRRYFARVHELPQEWSTIMGPKNWSTVSEEVLHKGFAAWSFLQSYCSERMVEKGINLSQGQLSKLAVEQHFLQQVDSDGNQLYLGFCLGNATFAALFWPVLLFEHDSGFRGYYLDPDGEAHWMYLTNPVEWRVLLPKAVAFNNQIFMVPDPLQTEPLLKFYLRDKSLHKNLLVADLKYLGAFLGLPGFGNDDKRLRKDLIHAIIDFVGKDDNEYITKVKAAMELPDIPKKVGGALDEFVLSELPGEDQSDFKEIAKEVDCNKKIGWSFVEQKWKEATKKKKKAKPKSKASARRRAQPKVKAKAKAARRVPRKLLKKLLQVAAPHHPPENEAITDSDEEAMGGAVHEAEAAPHEAEPVDEAAEAGDAAVGGDDEAPPPLPPPNDIPDDTPLAALVPPVAPVPAEPAQAAAPVHARGYINQWAVCYSQLWQCFAGQIKILCSCRNMCSHLGSVGCTLTASHSD</sequence>
<comment type="caution">
    <text evidence="2">The sequence shown here is derived from an EMBL/GenBank/DDBJ whole genome shotgun (WGS) entry which is preliminary data.</text>
</comment>
<feature type="region of interest" description="Disordered" evidence="1">
    <location>
        <begin position="1331"/>
        <end position="1376"/>
    </location>
</feature>
<organism evidence="2">
    <name type="scientific">Cladocopium goreaui</name>
    <dbReference type="NCBI Taxonomy" id="2562237"/>
    <lineage>
        <taxon>Eukaryota</taxon>
        <taxon>Sar</taxon>
        <taxon>Alveolata</taxon>
        <taxon>Dinophyceae</taxon>
        <taxon>Suessiales</taxon>
        <taxon>Symbiodiniaceae</taxon>
        <taxon>Cladocopium</taxon>
    </lineage>
</organism>
<dbReference type="EMBL" id="CAMXCT010001391">
    <property type="protein sequence ID" value="CAI3989633.1"/>
    <property type="molecule type" value="Genomic_DNA"/>
</dbReference>
<dbReference type="Proteomes" id="UP001152797">
    <property type="component" value="Unassembled WGS sequence"/>
</dbReference>
<evidence type="ECO:0000313" key="3">
    <source>
        <dbReference type="EMBL" id="CAL1143008.1"/>
    </source>
</evidence>
<dbReference type="EMBL" id="CAMXCT030001391">
    <property type="protein sequence ID" value="CAL4776945.1"/>
    <property type="molecule type" value="Genomic_DNA"/>
</dbReference>
<feature type="compositionally biased region" description="Basic residues" evidence="1">
    <location>
        <begin position="1265"/>
        <end position="1295"/>
    </location>
</feature>
<name>A0A9P1CFC2_9DINO</name>
<gene>
    <name evidence="2" type="ORF">C1SCF055_LOCUS16692</name>
</gene>
<protein>
    <submittedName>
        <fullName evidence="2">Uncharacterized protein</fullName>
    </submittedName>
</protein>
<feature type="compositionally biased region" description="Basic and acidic residues" evidence="1">
    <location>
        <begin position="1333"/>
        <end position="1343"/>
    </location>
</feature>
<accession>A0A9P1CFC2</accession>
<evidence type="ECO:0000256" key="1">
    <source>
        <dbReference type="SAM" id="MobiDB-lite"/>
    </source>
</evidence>
<keyword evidence="4" id="KW-1185">Reference proteome</keyword>
<dbReference type="OrthoDB" id="477203at2759"/>
<evidence type="ECO:0000313" key="4">
    <source>
        <dbReference type="Proteomes" id="UP001152797"/>
    </source>
</evidence>
<dbReference type="EMBL" id="CAMXCT020001391">
    <property type="protein sequence ID" value="CAL1143008.1"/>
    <property type="molecule type" value="Genomic_DNA"/>
</dbReference>
<proteinExistence type="predicted"/>
<feature type="region of interest" description="Disordered" evidence="1">
    <location>
        <begin position="1263"/>
        <end position="1295"/>
    </location>
</feature>
<reference evidence="2" key="1">
    <citation type="submission" date="2022-10" db="EMBL/GenBank/DDBJ databases">
        <authorList>
            <person name="Chen Y."/>
            <person name="Dougan E. K."/>
            <person name="Chan C."/>
            <person name="Rhodes N."/>
            <person name="Thang M."/>
        </authorList>
    </citation>
    <scope>NUCLEOTIDE SEQUENCE</scope>
</reference>
<reference evidence="3" key="2">
    <citation type="submission" date="2024-04" db="EMBL/GenBank/DDBJ databases">
        <authorList>
            <person name="Chen Y."/>
            <person name="Shah S."/>
            <person name="Dougan E. K."/>
            <person name="Thang M."/>
            <person name="Chan C."/>
        </authorList>
    </citation>
    <scope>NUCLEOTIDE SEQUENCE [LARGE SCALE GENOMIC DNA]</scope>
</reference>
<evidence type="ECO:0000313" key="2">
    <source>
        <dbReference type="EMBL" id="CAI3989633.1"/>
    </source>
</evidence>